<gene>
    <name evidence="2" type="ORF">DFP98_12922</name>
</gene>
<accession>A0A3D9IGB9</accession>
<organism evidence="2 3">
    <name type="scientific">Cohnella phaseoli</name>
    <dbReference type="NCBI Taxonomy" id="456490"/>
    <lineage>
        <taxon>Bacteria</taxon>
        <taxon>Bacillati</taxon>
        <taxon>Bacillota</taxon>
        <taxon>Bacilli</taxon>
        <taxon>Bacillales</taxon>
        <taxon>Paenibacillaceae</taxon>
        <taxon>Cohnella</taxon>
    </lineage>
</organism>
<dbReference type="GO" id="GO:0004519">
    <property type="term" value="F:endonuclease activity"/>
    <property type="evidence" value="ECO:0007669"/>
    <property type="project" value="UniProtKB-KW"/>
</dbReference>
<sequence length="554" mass="64547">MRFPDSTGLLLTIIDGSIREEKMMVHCIDNYHYPFQDFVEKARSSHFIPVDTEDCEQVPRMYVIAGHKDKLSDVEQTWRTKIQDAFEQYLVSERILRKIAKKVNEADRYCLESMSWLYLSELMTPDAINYPQMTKVSHKEQEELEVLVFYWSSKPNETLKAEVQQSLTFWLDNERLILKGYQCLTRSFILRNMVGRKVLATFPDQYGSWGALLEGGLFLPLSDNFEDDLSKLKSEHVGQWTAGEVEEILLNPIYAFGYYFNNIDLISEWIYVFLYVLATTDDNDLATIDLGHLYRRYCKYLGKYVSPFILIKPRIIEVNLFVSVLKRKLNEIREYLKGEEEPGVSKNILLMMRNRHAFLPTVNKFIRENSGLSIRNKTCSVIFDHFYWETSLRQLKEVSQAFEKGKKLEQLVQYFFEMIPGLKVVDARSKRGRAEVDLYCCNISYDSWLWRLGASIIVECKNRRNKVQVSDIRNLAPTMEAKGIHGAVIISTAGFTSVAIEEIRHQLAGGKLIVPISLSELERIGAKDGAYHLLKTKLEEFDRMLDRDDKQFYF</sequence>
<evidence type="ECO:0000259" key="1">
    <source>
        <dbReference type="Pfam" id="PF04471"/>
    </source>
</evidence>
<feature type="domain" description="Restriction endonuclease type IV Mrr" evidence="1">
    <location>
        <begin position="405"/>
        <end position="505"/>
    </location>
</feature>
<name>A0A3D9IGB9_9BACL</name>
<dbReference type="SUPFAM" id="SSF52980">
    <property type="entry name" value="Restriction endonuclease-like"/>
    <property type="match status" value="1"/>
</dbReference>
<dbReference type="Gene3D" id="3.40.1350.10">
    <property type="match status" value="1"/>
</dbReference>
<dbReference type="GO" id="GO:0003677">
    <property type="term" value="F:DNA binding"/>
    <property type="evidence" value="ECO:0007669"/>
    <property type="project" value="InterPro"/>
</dbReference>
<dbReference type="InterPro" id="IPR007560">
    <property type="entry name" value="Restrct_endonuc_IV_Mrr"/>
</dbReference>
<dbReference type="AlphaFoldDB" id="A0A3D9IGB9"/>
<dbReference type="Proteomes" id="UP000256977">
    <property type="component" value="Unassembled WGS sequence"/>
</dbReference>
<dbReference type="OrthoDB" id="2532109at2"/>
<proteinExistence type="predicted"/>
<dbReference type="InterPro" id="IPR011856">
    <property type="entry name" value="tRNA_endonuc-like_dom_sf"/>
</dbReference>
<dbReference type="RefSeq" id="WP_116064056.1">
    <property type="nucleotide sequence ID" value="NZ_QRDZ01000029.1"/>
</dbReference>
<comment type="caution">
    <text evidence="2">The sequence shown here is derived from an EMBL/GenBank/DDBJ whole genome shotgun (WGS) entry which is preliminary data.</text>
</comment>
<keyword evidence="3" id="KW-1185">Reference proteome</keyword>
<keyword evidence="2" id="KW-0540">Nuclease</keyword>
<reference evidence="2 3" key="1">
    <citation type="submission" date="2018-07" db="EMBL/GenBank/DDBJ databases">
        <title>Genomic Encyclopedia of Type Strains, Phase III (KMG-III): the genomes of soil and plant-associated and newly described type strains.</title>
        <authorList>
            <person name="Whitman W."/>
        </authorList>
    </citation>
    <scope>NUCLEOTIDE SEQUENCE [LARGE SCALE GENOMIC DNA]</scope>
    <source>
        <strain evidence="2 3">CECT 7287</strain>
    </source>
</reference>
<keyword evidence="2" id="KW-0378">Hydrolase</keyword>
<dbReference type="GO" id="GO:0009307">
    <property type="term" value="P:DNA restriction-modification system"/>
    <property type="evidence" value="ECO:0007669"/>
    <property type="project" value="InterPro"/>
</dbReference>
<dbReference type="EMBL" id="QRDZ01000029">
    <property type="protein sequence ID" value="RED60609.1"/>
    <property type="molecule type" value="Genomic_DNA"/>
</dbReference>
<evidence type="ECO:0000313" key="2">
    <source>
        <dbReference type="EMBL" id="RED60609.1"/>
    </source>
</evidence>
<protein>
    <submittedName>
        <fullName evidence="2">Restriction endonuclease</fullName>
    </submittedName>
</protein>
<dbReference type="Pfam" id="PF04471">
    <property type="entry name" value="Mrr_cat"/>
    <property type="match status" value="1"/>
</dbReference>
<evidence type="ECO:0000313" key="3">
    <source>
        <dbReference type="Proteomes" id="UP000256977"/>
    </source>
</evidence>
<dbReference type="InterPro" id="IPR011335">
    <property type="entry name" value="Restrct_endonuc-II-like"/>
</dbReference>
<keyword evidence="2" id="KW-0255">Endonuclease</keyword>